<evidence type="ECO:0000256" key="1">
    <source>
        <dbReference type="SAM" id="MobiDB-lite"/>
    </source>
</evidence>
<dbReference type="Gene3D" id="1.10.10.10">
    <property type="entry name" value="Winged helix-like DNA-binding domain superfamily/Winged helix DNA-binding domain"/>
    <property type="match status" value="1"/>
</dbReference>
<dbReference type="PANTHER" id="PTHR33221:SF13">
    <property type="entry name" value="TRANSCRIPTIONAL REGULATOR-RELATED"/>
    <property type="match status" value="1"/>
</dbReference>
<dbReference type="Pfam" id="PF02082">
    <property type="entry name" value="Rrf2"/>
    <property type="match status" value="1"/>
</dbReference>
<dbReference type="PANTHER" id="PTHR33221">
    <property type="entry name" value="WINGED HELIX-TURN-HELIX TRANSCRIPTIONAL REGULATOR, RRF2 FAMILY"/>
    <property type="match status" value="1"/>
</dbReference>
<gene>
    <name evidence="2" type="ORF">P0082_12175</name>
</gene>
<sequence length="218" mass="23849">MKFSTSVDMALRILVYLAERADTGLASAPEVSQALQVSYNNVVRIINRLQNAGLVVTHAGRYGGMELALPVEQITVRAVAAAIDGPTKLPPCGHQFKTQSKVPDFYPAYHNCEVNNCGIREELMQLNEQIDALLESVTIAAITARHLKRRNQKDALQVKLKEKIKTPETAGSRSPRIKTGRKTETGGTGQGTGAETANNTENVERAKRKVGRRKRASD</sequence>
<organism evidence="2 3">
    <name type="scientific">Candidatus Haliotispira prima</name>
    <dbReference type="NCBI Taxonomy" id="3034016"/>
    <lineage>
        <taxon>Bacteria</taxon>
        <taxon>Pseudomonadati</taxon>
        <taxon>Spirochaetota</taxon>
        <taxon>Spirochaetia</taxon>
        <taxon>Spirochaetales</taxon>
        <taxon>Spirochaetaceae</taxon>
        <taxon>Candidatus Haliotispira</taxon>
    </lineage>
</organism>
<protein>
    <submittedName>
        <fullName evidence="2">Rrf2 family transcriptional regulator</fullName>
    </submittedName>
</protein>
<dbReference type="RefSeq" id="WP_326927404.1">
    <property type="nucleotide sequence ID" value="NZ_CP123443.1"/>
</dbReference>
<dbReference type="InterPro" id="IPR036388">
    <property type="entry name" value="WH-like_DNA-bd_sf"/>
</dbReference>
<dbReference type="PROSITE" id="PS51197">
    <property type="entry name" value="HTH_RRF2_2"/>
    <property type="match status" value="1"/>
</dbReference>
<feature type="compositionally biased region" description="Basic residues" evidence="1">
    <location>
        <begin position="206"/>
        <end position="218"/>
    </location>
</feature>
<reference evidence="2 3" key="1">
    <citation type="submission" date="2023-04" db="EMBL/GenBank/DDBJ databases">
        <title>Spirochaete genome identified in red abalone sample constitutes a novel genus.</title>
        <authorList>
            <person name="Sharma S.P."/>
            <person name="Purcell C.M."/>
            <person name="Hyde J.R."/>
            <person name="Severin A.J."/>
        </authorList>
    </citation>
    <scope>NUCLEOTIDE SEQUENCE [LARGE SCALE GENOMIC DNA]</scope>
    <source>
        <strain evidence="2 3">SP-2023</strain>
    </source>
</reference>
<keyword evidence="3" id="KW-1185">Reference proteome</keyword>
<dbReference type="NCBIfam" id="TIGR00738">
    <property type="entry name" value="rrf2_super"/>
    <property type="match status" value="1"/>
</dbReference>
<evidence type="ECO:0000313" key="2">
    <source>
        <dbReference type="EMBL" id="WGK69216.1"/>
    </source>
</evidence>
<proteinExistence type="predicted"/>
<feature type="region of interest" description="Disordered" evidence="1">
    <location>
        <begin position="163"/>
        <end position="218"/>
    </location>
</feature>
<name>A0ABY8MGS7_9SPIO</name>
<dbReference type="Proteomes" id="UP001228690">
    <property type="component" value="Chromosome"/>
</dbReference>
<dbReference type="InterPro" id="IPR000944">
    <property type="entry name" value="Tscrpt_reg_Rrf2"/>
</dbReference>
<dbReference type="SUPFAM" id="SSF46785">
    <property type="entry name" value="Winged helix' DNA-binding domain"/>
    <property type="match status" value="1"/>
</dbReference>
<dbReference type="InterPro" id="IPR036390">
    <property type="entry name" value="WH_DNA-bd_sf"/>
</dbReference>
<dbReference type="EMBL" id="CP123443">
    <property type="protein sequence ID" value="WGK69216.1"/>
    <property type="molecule type" value="Genomic_DNA"/>
</dbReference>
<evidence type="ECO:0000313" key="3">
    <source>
        <dbReference type="Proteomes" id="UP001228690"/>
    </source>
</evidence>
<accession>A0ABY8MGS7</accession>